<protein>
    <submittedName>
        <fullName evidence="2">Uncharacterized protein</fullName>
    </submittedName>
</protein>
<dbReference type="Proteomes" id="UP000268084">
    <property type="component" value="Chromosome"/>
</dbReference>
<feature type="transmembrane region" description="Helical" evidence="1">
    <location>
        <begin position="7"/>
        <end position="26"/>
    </location>
</feature>
<sequence length="93" mass="10024">MILTRKWSVFLALAGLFNVVVWPRFAVAIWNDPRAFSGPDAMTPTAFLMVHAVLIVSAFFIGLLVLGLGLRALAVARRTRSLPSAALSSTLSP</sequence>
<feature type="transmembrane region" description="Helical" evidence="1">
    <location>
        <begin position="46"/>
        <end position="70"/>
    </location>
</feature>
<accession>A0A3G8ZLC2</accession>
<dbReference type="KEGG" id="nak:EH165_07760"/>
<proteinExistence type="predicted"/>
<reference evidence="2 3" key="2">
    <citation type="submission" date="2018-12" db="EMBL/GenBank/DDBJ databases">
        <title>Nakamurella antarcticus sp. nov., isolated from Antarctica South Shetland Islands soil.</title>
        <authorList>
            <person name="Peng F."/>
        </authorList>
    </citation>
    <scope>NUCLEOTIDE SEQUENCE [LARGE SCALE GENOMIC DNA]</scope>
    <source>
        <strain evidence="2 3">S14-144</strain>
    </source>
</reference>
<keyword evidence="1" id="KW-1133">Transmembrane helix</keyword>
<dbReference type="EMBL" id="CP034170">
    <property type="protein sequence ID" value="AZI58053.1"/>
    <property type="molecule type" value="Genomic_DNA"/>
</dbReference>
<dbReference type="OrthoDB" id="4954985at2"/>
<dbReference type="Pfam" id="PF26606">
    <property type="entry name" value="SCO4848"/>
    <property type="match status" value="1"/>
</dbReference>
<keyword evidence="1" id="KW-0472">Membrane</keyword>
<dbReference type="NCBIfam" id="NF046117">
    <property type="entry name" value="SCO4848_fam"/>
    <property type="match status" value="1"/>
</dbReference>
<dbReference type="RefSeq" id="WP_124798963.1">
    <property type="nucleotide sequence ID" value="NZ_CP034170.1"/>
</dbReference>
<keyword evidence="1" id="KW-0812">Transmembrane</keyword>
<keyword evidence="3" id="KW-1185">Reference proteome</keyword>
<reference evidence="2 3" key="1">
    <citation type="submission" date="2018-11" db="EMBL/GenBank/DDBJ databases">
        <authorList>
            <person name="Da X."/>
        </authorList>
    </citation>
    <scope>NUCLEOTIDE SEQUENCE [LARGE SCALE GENOMIC DNA]</scope>
    <source>
        <strain evidence="2 3">S14-144</strain>
    </source>
</reference>
<gene>
    <name evidence="2" type="ORF">EH165_07760</name>
</gene>
<dbReference type="InterPro" id="IPR058061">
    <property type="entry name" value="SCO4848-like"/>
</dbReference>
<evidence type="ECO:0000256" key="1">
    <source>
        <dbReference type="SAM" id="Phobius"/>
    </source>
</evidence>
<organism evidence="2 3">
    <name type="scientific">Nakamurella antarctica</name>
    <dbReference type="NCBI Taxonomy" id="1902245"/>
    <lineage>
        <taxon>Bacteria</taxon>
        <taxon>Bacillati</taxon>
        <taxon>Actinomycetota</taxon>
        <taxon>Actinomycetes</taxon>
        <taxon>Nakamurellales</taxon>
        <taxon>Nakamurellaceae</taxon>
        <taxon>Nakamurella</taxon>
    </lineage>
</organism>
<dbReference type="AlphaFoldDB" id="A0A3G8ZLC2"/>
<evidence type="ECO:0000313" key="2">
    <source>
        <dbReference type="EMBL" id="AZI58053.1"/>
    </source>
</evidence>
<name>A0A3G8ZLC2_9ACTN</name>
<evidence type="ECO:0000313" key="3">
    <source>
        <dbReference type="Proteomes" id="UP000268084"/>
    </source>
</evidence>